<accession>A0A3A5MVD9</accession>
<gene>
    <name evidence="1" type="ORF">D6T64_02190</name>
</gene>
<comment type="caution">
    <text evidence="1">The sequence shown here is derived from an EMBL/GenBank/DDBJ whole genome shotgun (WGS) entry which is preliminary data.</text>
</comment>
<sequence>MYLLWRNFHLRGFRVSGEGLPHLVKTCDETAGAESPVSIREPSTIGYLSRAMKNGPLAAQENAARHDNLCFIRPAAGVAGFADICQP</sequence>
<dbReference type="Proteomes" id="UP000272015">
    <property type="component" value="Unassembled WGS sequence"/>
</dbReference>
<keyword evidence="2" id="KW-1185">Reference proteome</keyword>
<evidence type="ECO:0000313" key="1">
    <source>
        <dbReference type="EMBL" id="RJT91203.1"/>
    </source>
</evidence>
<reference evidence="1 2" key="1">
    <citation type="submission" date="2018-09" db="EMBL/GenBank/DDBJ databases">
        <title>Novel species of Cryobacterium.</title>
        <authorList>
            <person name="Liu Q."/>
            <person name="Xin Y.-H."/>
        </authorList>
    </citation>
    <scope>NUCLEOTIDE SEQUENCE [LARGE SCALE GENOMIC DNA]</scope>
    <source>
        <strain evidence="1 2">Hh39</strain>
    </source>
</reference>
<evidence type="ECO:0000313" key="2">
    <source>
        <dbReference type="Proteomes" id="UP000272015"/>
    </source>
</evidence>
<organism evidence="1 2">
    <name type="scientific">Cryobacterium melibiosiphilum</name>
    <dbReference type="NCBI Taxonomy" id="995039"/>
    <lineage>
        <taxon>Bacteria</taxon>
        <taxon>Bacillati</taxon>
        <taxon>Actinomycetota</taxon>
        <taxon>Actinomycetes</taxon>
        <taxon>Micrococcales</taxon>
        <taxon>Microbacteriaceae</taxon>
        <taxon>Cryobacterium</taxon>
    </lineage>
</organism>
<protein>
    <submittedName>
        <fullName evidence="1">Uncharacterized protein</fullName>
    </submittedName>
</protein>
<name>A0A3A5MVD9_9MICO</name>
<proteinExistence type="predicted"/>
<dbReference type="AlphaFoldDB" id="A0A3A5MVD9"/>
<dbReference type="EMBL" id="QZVS01000050">
    <property type="protein sequence ID" value="RJT91203.1"/>
    <property type="molecule type" value="Genomic_DNA"/>
</dbReference>